<dbReference type="PANTHER" id="PTHR47331">
    <property type="entry name" value="PHD-TYPE DOMAIN-CONTAINING PROTEIN"/>
    <property type="match status" value="1"/>
</dbReference>
<reference evidence="2" key="1">
    <citation type="submission" date="2025-04" db="UniProtKB">
        <authorList>
            <consortium name="RefSeq"/>
        </authorList>
    </citation>
    <scope>IDENTIFICATION</scope>
    <source>
        <tissue evidence="2">Whole adult</tissue>
        <tissue evidence="3 4">Whole larvae</tissue>
    </source>
</reference>
<evidence type="ECO:0000313" key="3">
    <source>
        <dbReference type="RefSeq" id="XP_052749840.1"/>
    </source>
</evidence>
<organism evidence="1 2">
    <name type="scientific">Galleria mellonella</name>
    <name type="common">Greater wax moth</name>
    <dbReference type="NCBI Taxonomy" id="7137"/>
    <lineage>
        <taxon>Eukaryota</taxon>
        <taxon>Metazoa</taxon>
        <taxon>Ecdysozoa</taxon>
        <taxon>Arthropoda</taxon>
        <taxon>Hexapoda</taxon>
        <taxon>Insecta</taxon>
        <taxon>Pterygota</taxon>
        <taxon>Neoptera</taxon>
        <taxon>Endopterygota</taxon>
        <taxon>Lepidoptera</taxon>
        <taxon>Glossata</taxon>
        <taxon>Ditrysia</taxon>
        <taxon>Pyraloidea</taxon>
        <taxon>Pyralidae</taxon>
        <taxon>Galleriinae</taxon>
        <taxon>Galleria</taxon>
    </lineage>
</organism>
<protein>
    <submittedName>
        <fullName evidence="2 3">Uncharacterized protein LOC116412941</fullName>
    </submittedName>
</protein>
<dbReference type="GeneID" id="116412941"/>
<keyword evidence="1" id="KW-1185">Reference proteome</keyword>
<dbReference type="RefSeq" id="XP_031764980.1">
    <property type="nucleotide sequence ID" value="XM_031909120.1"/>
</dbReference>
<dbReference type="Proteomes" id="UP001652740">
    <property type="component" value="Unplaced"/>
</dbReference>
<accession>A0A6J3BZE2</accession>
<gene>
    <name evidence="2 3 4" type="primary">LOC116412941</name>
</gene>
<sequence length="336" mass="37799">MPTVLVSKWSDYSYTLLLERKKSRLELLSDFLTQEAVKISTTSNLCLVDARSNKYKNYDNNINSRSHSVLVLNDKCQYCRISRHDLTKCTQFKKALRKDRWRYIKRNNLCYKCLSSSHKRETCPAPACDKDGCGGAHHRLLHYPVPTGRGTNNVTADQVNVCPPASETVTHINVNNQQVLLKVVPVKIRGPNGVINTTALLDDGSTVSLITADLANRAGLSGPRDTLRMCGAWNNSVNLCNTTVVTFDIFSVNSHENNDVYTVKARTINNLDLPIQDLSTANYNLFKNLRKIKNKLYVKKLKPEILLEQDNYHLLIPLQTSLGNKNEPVATRTPLG</sequence>
<evidence type="ECO:0000313" key="2">
    <source>
        <dbReference type="RefSeq" id="XP_031764980.1"/>
    </source>
</evidence>
<name>A0A6J3BZE2_GALME</name>
<evidence type="ECO:0000313" key="1">
    <source>
        <dbReference type="Proteomes" id="UP001652740"/>
    </source>
</evidence>
<dbReference type="InParanoid" id="A0A6J3BZE2"/>
<proteinExistence type="predicted"/>
<dbReference type="KEGG" id="gmw:116412941"/>
<dbReference type="RefSeq" id="XP_052749841.1">
    <property type="nucleotide sequence ID" value="XM_052893881.1"/>
</dbReference>
<dbReference type="RefSeq" id="XP_052749840.1">
    <property type="nucleotide sequence ID" value="XM_052893880.1"/>
</dbReference>
<dbReference type="AlphaFoldDB" id="A0A6J3BZE2"/>
<evidence type="ECO:0000313" key="4">
    <source>
        <dbReference type="RefSeq" id="XP_052749841.1"/>
    </source>
</evidence>